<proteinExistence type="predicted"/>
<name>A0A6B2K2A8_9RHOB</name>
<dbReference type="RefSeq" id="WP_163895851.1">
    <property type="nucleotide sequence ID" value="NZ_JAAFYS010000004.1"/>
</dbReference>
<reference evidence="1 2" key="1">
    <citation type="submission" date="2020-02" db="EMBL/GenBank/DDBJ databases">
        <title>Pseudoroseicyclus tamarix, sp. nov., isolated from offshore sediment of a Tamarix chinensis forest.</title>
        <authorList>
            <person name="Gai Y."/>
        </authorList>
    </citation>
    <scope>NUCLEOTIDE SEQUENCE [LARGE SCALE GENOMIC DNA]</scope>
    <source>
        <strain evidence="1 2">CLL3-39</strain>
    </source>
</reference>
<sequence length="46" mass="5234">MQDDTSTLTLAEIEARAHRLRAEALREMVRRFTGRRGRRNAAAHAA</sequence>
<evidence type="ECO:0000313" key="1">
    <source>
        <dbReference type="EMBL" id="NDV02674.1"/>
    </source>
</evidence>
<gene>
    <name evidence="1" type="ORF">GZA08_17040</name>
</gene>
<dbReference type="AlphaFoldDB" id="A0A6B2K2A8"/>
<accession>A0A6B2K2A8</accession>
<dbReference type="EMBL" id="JAAGAB010000004">
    <property type="protein sequence ID" value="NDV02674.1"/>
    <property type="molecule type" value="Genomic_DNA"/>
</dbReference>
<comment type="caution">
    <text evidence="1">The sequence shown here is derived from an EMBL/GenBank/DDBJ whole genome shotgun (WGS) entry which is preliminary data.</text>
</comment>
<evidence type="ECO:0000313" key="2">
    <source>
        <dbReference type="Proteomes" id="UP000474757"/>
    </source>
</evidence>
<dbReference type="Proteomes" id="UP000474757">
    <property type="component" value="Unassembled WGS sequence"/>
</dbReference>
<protein>
    <submittedName>
        <fullName evidence="1">Uncharacterized protein</fullName>
    </submittedName>
</protein>
<keyword evidence="2" id="KW-1185">Reference proteome</keyword>
<organism evidence="1 2">
    <name type="scientific">Pseudoroseicyclus tamaricis</name>
    <dbReference type="NCBI Taxonomy" id="2705421"/>
    <lineage>
        <taxon>Bacteria</taxon>
        <taxon>Pseudomonadati</taxon>
        <taxon>Pseudomonadota</taxon>
        <taxon>Alphaproteobacteria</taxon>
        <taxon>Rhodobacterales</taxon>
        <taxon>Paracoccaceae</taxon>
        <taxon>Pseudoroseicyclus</taxon>
    </lineage>
</organism>